<protein>
    <submittedName>
        <fullName evidence="1">Uncharacterized protein</fullName>
    </submittedName>
</protein>
<name>V9W0V5_9RHOB</name>
<dbReference type="PATRIC" id="fig|999552.6.peg.3568"/>
<organism evidence="1 2">
    <name type="scientific">Leisingera methylohalidivorans DSM 14336</name>
    <dbReference type="NCBI Taxonomy" id="999552"/>
    <lineage>
        <taxon>Bacteria</taxon>
        <taxon>Pseudomonadati</taxon>
        <taxon>Pseudomonadota</taxon>
        <taxon>Alphaproteobacteria</taxon>
        <taxon>Rhodobacterales</taxon>
        <taxon>Roseobacteraceae</taxon>
        <taxon>Leisingera</taxon>
    </lineage>
</organism>
<dbReference type="Proteomes" id="UP000018780">
    <property type="component" value="Chromosome"/>
</dbReference>
<dbReference type="AlphaFoldDB" id="V9W0V5"/>
<accession>V9W0V5</accession>
<dbReference type="EMBL" id="CP006773">
    <property type="protein sequence ID" value="AHD03265.1"/>
    <property type="molecule type" value="Genomic_DNA"/>
</dbReference>
<reference evidence="1 2" key="1">
    <citation type="submission" date="2013-09" db="EMBL/GenBank/DDBJ databases">
        <authorList>
            <consortium name="DOE Joint Genome Institute"/>
            <person name="Klenk H.-P."/>
            <person name="Huntemann M."/>
            <person name="Han J."/>
            <person name="Chen A."/>
            <person name="Kyrpides N."/>
            <person name="Mavromatis K."/>
            <person name="Markowitz V."/>
            <person name="Palaniappan K."/>
            <person name="Ivanova N."/>
            <person name="Schaumberg A."/>
            <person name="Pati A."/>
            <person name="Liolios K."/>
            <person name="Nordberg H.P."/>
            <person name="Cantor M.N."/>
            <person name="Hua S.X."/>
            <person name="Woyke T."/>
        </authorList>
    </citation>
    <scope>NUCLEOTIDE SEQUENCE [LARGE SCALE GENOMIC DNA]</scope>
    <source>
        <strain evidence="1 2">DSM 14336</strain>
    </source>
</reference>
<dbReference type="HOGENOM" id="CLU_2633730_0_0_5"/>
<sequence>MIFQALLHKPGFEGFVAQIWMCPNFPIPRTVFPCGLGNRYAKSSIAIEDGNADLDVRHLAVEAPRHEALAEQFDRAV</sequence>
<keyword evidence="2" id="KW-1185">Reference proteome</keyword>
<evidence type="ECO:0000313" key="1">
    <source>
        <dbReference type="EMBL" id="AHD03265.1"/>
    </source>
</evidence>
<proteinExistence type="predicted"/>
<evidence type="ECO:0000313" key="2">
    <source>
        <dbReference type="Proteomes" id="UP000018780"/>
    </source>
</evidence>
<dbReference type="KEGG" id="lmd:METH_17940"/>
<gene>
    <name evidence="1" type="ORF">METH_17940</name>
</gene>